<gene>
    <name evidence="2" type="ORF">E1283_13850</name>
</gene>
<dbReference type="Pfam" id="PF00583">
    <property type="entry name" value="Acetyltransf_1"/>
    <property type="match status" value="1"/>
</dbReference>
<protein>
    <submittedName>
        <fullName evidence="2">GNAT family N-acetyltransferase</fullName>
    </submittedName>
</protein>
<dbReference type="CDD" id="cd04301">
    <property type="entry name" value="NAT_SF"/>
    <property type="match status" value="1"/>
</dbReference>
<keyword evidence="3" id="KW-1185">Reference proteome</keyword>
<dbReference type="SUPFAM" id="SSF55729">
    <property type="entry name" value="Acyl-CoA N-acyltransferases (Nat)"/>
    <property type="match status" value="1"/>
</dbReference>
<evidence type="ECO:0000259" key="1">
    <source>
        <dbReference type="PROSITE" id="PS51186"/>
    </source>
</evidence>
<proteinExistence type="predicted"/>
<dbReference type="GO" id="GO:0016747">
    <property type="term" value="F:acyltransferase activity, transferring groups other than amino-acyl groups"/>
    <property type="evidence" value="ECO:0007669"/>
    <property type="project" value="InterPro"/>
</dbReference>
<dbReference type="EMBL" id="SMKI01000124">
    <property type="protein sequence ID" value="TDC75002.1"/>
    <property type="molecule type" value="Genomic_DNA"/>
</dbReference>
<sequence>MTTTPVTIRGYRPADREALHEICIRTGFQGGDATGRFREPAILPTIFAEPYAALEPELVFVADDGDGVLGYIVGTADSVRYYADFRERWLPTVADRFPAPAAGVGEPADPDEDLRNLLHHVELMLVPEIAAEYPAHLHIDLLPPGQGRGLGRRLMTTFLDALRSRGVPGVHLGMSPANTGARAFYDRLGFAPLIEGGDAPTNYLGLRL</sequence>
<dbReference type="PANTHER" id="PTHR13170:SF16">
    <property type="entry name" value="PROTEIN O-GLCNACASE"/>
    <property type="match status" value="1"/>
</dbReference>
<dbReference type="InterPro" id="IPR051822">
    <property type="entry name" value="Glycosyl_Hydrolase_84"/>
</dbReference>
<organism evidence="2 3">
    <name type="scientific">Streptomyces hainanensis</name>
    <dbReference type="NCBI Taxonomy" id="402648"/>
    <lineage>
        <taxon>Bacteria</taxon>
        <taxon>Bacillati</taxon>
        <taxon>Actinomycetota</taxon>
        <taxon>Actinomycetes</taxon>
        <taxon>Kitasatosporales</taxon>
        <taxon>Streptomycetaceae</taxon>
        <taxon>Streptomyces</taxon>
    </lineage>
</organism>
<evidence type="ECO:0000313" key="3">
    <source>
        <dbReference type="Proteomes" id="UP000295345"/>
    </source>
</evidence>
<dbReference type="Gene3D" id="3.40.630.30">
    <property type="match status" value="1"/>
</dbReference>
<dbReference type="Proteomes" id="UP000295345">
    <property type="component" value="Unassembled WGS sequence"/>
</dbReference>
<dbReference type="InterPro" id="IPR016181">
    <property type="entry name" value="Acyl_CoA_acyltransferase"/>
</dbReference>
<keyword evidence="2" id="KW-0808">Transferase</keyword>
<feature type="domain" description="N-acetyltransferase" evidence="1">
    <location>
        <begin position="6"/>
        <end position="208"/>
    </location>
</feature>
<evidence type="ECO:0000313" key="2">
    <source>
        <dbReference type="EMBL" id="TDC75002.1"/>
    </source>
</evidence>
<reference evidence="2 3" key="1">
    <citation type="submission" date="2019-03" db="EMBL/GenBank/DDBJ databases">
        <title>Draft genome sequences of novel Actinobacteria.</title>
        <authorList>
            <person name="Sahin N."/>
            <person name="Ay H."/>
            <person name="Saygin H."/>
        </authorList>
    </citation>
    <scope>NUCLEOTIDE SEQUENCE [LARGE SCALE GENOMIC DNA]</scope>
    <source>
        <strain evidence="2 3">DSM 41900</strain>
    </source>
</reference>
<dbReference type="PANTHER" id="PTHR13170">
    <property type="entry name" value="O-GLCNACASE"/>
    <property type="match status" value="1"/>
</dbReference>
<dbReference type="InterPro" id="IPR000182">
    <property type="entry name" value="GNAT_dom"/>
</dbReference>
<dbReference type="PROSITE" id="PS51186">
    <property type="entry name" value="GNAT"/>
    <property type="match status" value="1"/>
</dbReference>
<dbReference type="OrthoDB" id="8593648at2"/>
<name>A0A4R4TIB0_9ACTN</name>
<comment type="caution">
    <text evidence="2">The sequence shown here is derived from an EMBL/GenBank/DDBJ whole genome shotgun (WGS) entry which is preliminary data.</text>
</comment>
<accession>A0A4R4TIB0</accession>
<dbReference type="RefSeq" id="WP_132818316.1">
    <property type="nucleotide sequence ID" value="NZ_SMKI01000124.1"/>
</dbReference>
<dbReference type="AlphaFoldDB" id="A0A4R4TIB0"/>